<organism evidence="1 2">
    <name type="scientific">Candidatus Methanomarinus sp</name>
    <dbReference type="NCBI Taxonomy" id="3386244"/>
    <lineage>
        <taxon>Archaea</taxon>
        <taxon>Methanobacteriati</taxon>
        <taxon>Methanobacteriota</taxon>
        <taxon>Stenosarchaea group</taxon>
        <taxon>Methanomicrobia</taxon>
        <taxon>Methanosarcinales</taxon>
        <taxon>ANME-2 cluster</taxon>
        <taxon>Candidatus Methanocomedenaceae</taxon>
        <taxon>Candidatus Methanomarinus</taxon>
    </lineage>
</organism>
<name>A0AC61SCX5_9EURY</name>
<sequence length="300" mass="33649">MHHITTWFGTFIIENDTILSCDLLKKDVKILVDHLLSTPGALESSMVCGRNIRSIAKESGFVTSDKEYDDLFRDVNIEYAVQKVAASRSYDHVLIRSIEALDELDRITNVLSERLKELYDLNYPELELQGEPLVRFISKYGTRESNTKWDTDDNKILHSAVNSLGLELPRTCADNIKDMASNICGLYNNRDRLSQYIEAYMGENFPNLSKIAGVSIGARLISIAGSTRKLSSMPSGTIQVLGAQKALFKHLKGQAPSPKHGVIFQHPLIKESPWWLRGKIARALACKISLAVRVDYYSGD</sequence>
<reference evidence="1" key="1">
    <citation type="submission" date="2018-09" db="EMBL/GenBank/DDBJ databases">
        <title>A genomic encyclopedia of anaerobic methanotrophic archaea.</title>
        <authorList>
            <person name="Skennerton C.T."/>
            <person name="Chadwick G.L."/>
            <person name="Laso-Perez R."/>
            <person name="Leu A.O."/>
            <person name="Speth D.R."/>
            <person name="Yu H."/>
            <person name="Morgan-Lang C."/>
            <person name="Hatzenpichler R."/>
            <person name="Goudeau D."/>
            <person name="Malmstrom R."/>
            <person name="Woyke T."/>
            <person name="Hallam S."/>
            <person name="Tyson G.W."/>
            <person name="Wegener G."/>
            <person name="Boetius A."/>
            <person name="Orphan V.J."/>
        </authorList>
    </citation>
    <scope>NUCLEOTIDE SEQUENCE</scope>
    <source>
        <strain evidence="1">CONS3730D10UFb2</strain>
    </source>
</reference>
<evidence type="ECO:0000313" key="2">
    <source>
        <dbReference type="Proteomes" id="UP000315423"/>
    </source>
</evidence>
<gene>
    <name evidence="1" type="ORF">C5S46_00635</name>
</gene>
<dbReference type="EMBL" id="QYBA01000019">
    <property type="protein sequence ID" value="TKY92436.1"/>
    <property type="molecule type" value="Genomic_DNA"/>
</dbReference>
<feature type="non-terminal residue" evidence="1">
    <location>
        <position position="300"/>
    </location>
</feature>
<accession>A0AC61SCX5</accession>
<comment type="caution">
    <text evidence="1">The sequence shown here is derived from an EMBL/GenBank/DDBJ whole genome shotgun (WGS) entry which is preliminary data.</text>
</comment>
<protein>
    <submittedName>
        <fullName evidence="1">rRNA biogenesis protein</fullName>
    </submittedName>
</protein>
<proteinExistence type="predicted"/>
<evidence type="ECO:0000313" key="1">
    <source>
        <dbReference type="EMBL" id="TKY92436.1"/>
    </source>
</evidence>
<dbReference type="Proteomes" id="UP000315423">
    <property type="component" value="Unassembled WGS sequence"/>
</dbReference>